<proteinExistence type="inferred from homology"/>
<dbReference type="InterPro" id="IPR036901">
    <property type="entry name" value="Asp/Orn_carbamoylTrfase_sf"/>
</dbReference>
<evidence type="ECO:0000256" key="3">
    <source>
        <dbReference type="ARBA" id="ARBA00022679"/>
    </source>
</evidence>
<evidence type="ECO:0000256" key="1">
    <source>
        <dbReference type="ARBA" id="ARBA00004852"/>
    </source>
</evidence>
<feature type="binding site" evidence="7">
    <location>
        <position position="224"/>
    </location>
    <ligand>
        <name>L-aspartate</name>
        <dbReference type="ChEBI" id="CHEBI:29991"/>
    </ligand>
</feature>
<evidence type="ECO:0000313" key="11">
    <source>
        <dbReference type="Proteomes" id="UP000066624"/>
    </source>
</evidence>
<evidence type="ECO:0000256" key="6">
    <source>
        <dbReference type="ARBA" id="ARBA00048859"/>
    </source>
</evidence>
<name>A0A0K0XSS0_9GAMM</name>
<dbReference type="SUPFAM" id="SSF53671">
    <property type="entry name" value="Aspartate/ornithine carbamoyltransferase"/>
    <property type="match status" value="1"/>
</dbReference>
<dbReference type="GO" id="GO:0006520">
    <property type="term" value="P:amino acid metabolic process"/>
    <property type="evidence" value="ECO:0007669"/>
    <property type="project" value="InterPro"/>
</dbReference>
<sequence length="309" mass="33690">MESSEISTRHLLDIAGLSNQDIRWLLDRALEHASGTNNARCPNLCVANLFYEASTRTRVSFELAARRLGADVVNIELARSSTQKGETLVDTAATLAAMGVNALVLRHPDTGAVAELAGQLLRPMHLLNAGDGQGEHPSQALLDAATLERSGLNWPEAKLSIVGDLRHSRVARSNIALLRRLGLGHLCLAGPSELLPDWVDDEQVEVCGSLEQALHDADAVMMLRVQHERIDRTAWPDPADYARHWCLRPEHLALAGPDCRILHPGPINRGMEIDSAVADGPRSLILDQVGMGVATRMAIFEWLLKMEAS</sequence>
<comment type="catalytic activity">
    <reaction evidence="6 7">
        <text>carbamoyl phosphate + L-aspartate = N-carbamoyl-L-aspartate + phosphate + H(+)</text>
        <dbReference type="Rhea" id="RHEA:20013"/>
        <dbReference type="ChEBI" id="CHEBI:15378"/>
        <dbReference type="ChEBI" id="CHEBI:29991"/>
        <dbReference type="ChEBI" id="CHEBI:32814"/>
        <dbReference type="ChEBI" id="CHEBI:43474"/>
        <dbReference type="ChEBI" id="CHEBI:58228"/>
        <dbReference type="EC" id="2.1.3.2"/>
    </reaction>
</comment>
<dbReference type="PANTHER" id="PTHR45753:SF6">
    <property type="entry name" value="ASPARTATE CARBAMOYLTRANSFERASE"/>
    <property type="match status" value="1"/>
</dbReference>
<evidence type="ECO:0000259" key="8">
    <source>
        <dbReference type="Pfam" id="PF00185"/>
    </source>
</evidence>
<dbReference type="PRINTS" id="PR00101">
    <property type="entry name" value="ATCASE"/>
</dbReference>
<dbReference type="PANTHER" id="PTHR45753">
    <property type="entry name" value="ORNITHINE CARBAMOYLTRANSFERASE, MITOCHONDRIAL"/>
    <property type="match status" value="1"/>
</dbReference>
<evidence type="ECO:0000256" key="7">
    <source>
        <dbReference type="HAMAP-Rule" id="MF_00001"/>
    </source>
</evidence>
<keyword evidence="11" id="KW-1185">Reference proteome</keyword>
<feature type="binding site" evidence="7">
    <location>
        <position position="265"/>
    </location>
    <ligand>
        <name>carbamoyl phosphate</name>
        <dbReference type="ChEBI" id="CHEBI:58228"/>
    </ligand>
</feature>
<dbReference type="InterPro" id="IPR006131">
    <property type="entry name" value="Asp_carbamoyltransf_Asp/Orn-bd"/>
</dbReference>
<dbReference type="GO" id="GO:0006207">
    <property type="term" value="P:'de novo' pyrimidine nucleobase biosynthetic process"/>
    <property type="evidence" value="ECO:0007669"/>
    <property type="project" value="InterPro"/>
</dbReference>
<feature type="domain" description="Aspartate/ornithine carbamoyltransferase Asp/Orn-binding" evidence="8">
    <location>
        <begin position="157"/>
        <end position="303"/>
    </location>
</feature>
<dbReference type="PROSITE" id="PS00097">
    <property type="entry name" value="CARBAMOYLTRANSFERASE"/>
    <property type="match status" value="1"/>
</dbReference>
<feature type="binding site" evidence="7">
    <location>
        <position position="266"/>
    </location>
    <ligand>
        <name>carbamoyl phosphate</name>
        <dbReference type="ChEBI" id="CHEBI:58228"/>
    </ligand>
</feature>
<feature type="binding site" evidence="7">
    <location>
        <position position="56"/>
    </location>
    <ligand>
        <name>carbamoyl phosphate</name>
        <dbReference type="ChEBI" id="CHEBI:58228"/>
    </ligand>
</feature>
<dbReference type="Pfam" id="PF00185">
    <property type="entry name" value="OTCace"/>
    <property type="match status" value="1"/>
</dbReference>
<dbReference type="GO" id="GO:0044205">
    <property type="term" value="P:'de novo' UMP biosynthetic process"/>
    <property type="evidence" value="ECO:0007669"/>
    <property type="project" value="UniProtKB-UniRule"/>
</dbReference>
<dbReference type="OrthoDB" id="9774690at2"/>
<feature type="binding site" evidence="7">
    <location>
        <position position="136"/>
    </location>
    <ligand>
        <name>carbamoyl phosphate</name>
        <dbReference type="ChEBI" id="CHEBI:58228"/>
    </ligand>
</feature>
<dbReference type="NCBIfam" id="TIGR00670">
    <property type="entry name" value="asp_carb_tr"/>
    <property type="match status" value="1"/>
</dbReference>
<dbReference type="EC" id="2.1.3.2" evidence="7"/>
<evidence type="ECO:0000256" key="2">
    <source>
        <dbReference type="ARBA" id="ARBA00008896"/>
    </source>
</evidence>
<dbReference type="UniPathway" id="UPA00070">
    <property type="reaction ID" value="UER00116"/>
</dbReference>
<keyword evidence="3 7" id="KW-0808">Transferase</keyword>
<reference evidence="10 11" key="1">
    <citation type="submission" date="2015-07" db="EMBL/GenBank/DDBJ databases">
        <authorList>
            <person name="Noorani M."/>
        </authorList>
    </citation>
    <scope>NUCLEOTIDE SEQUENCE [LARGE SCALE GENOMIC DNA]</scope>
    <source>
        <strain evidence="10 11">KCTC 42284</strain>
    </source>
</reference>
<dbReference type="NCBIfam" id="NF002032">
    <property type="entry name" value="PRK00856.1"/>
    <property type="match status" value="1"/>
</dbReference>
<dbReference type="KEGG" id="wma:WM2015_371"/>
<feature type="binding site" evidence="7">
    <location>
        <position position="169"/>
    </location>
    <ligand>
        <name>L-aspartate</name>
        <dbReference type="ChEBI" id="CHEBI:29991"/>
    </ligand>
</feature>
<feature type="domain" description="Aspartate/ornithine carbamoyltransferase carbamoyl-P binding" evidence="9">
    <location>
        <begin position="9"/>
        <end position="148"/>
    </location>
</feature>
<feature type="binding site" evidence="7">
    <location>
        <position position="106"/>
    </location>
    <ligand>
        <name>carbamoyl phosphate</name>
        <dbReference type="ChEBI" id="CHEBI:58228"/>
    </ligand>
</feature>
<comment type="pathway">
    <text evidence="1 7">Pyrimidine metabolism; UMP biosynthesis via de novo pathway; (S)-dihydroorotate from bicarbonate: step 2/3.</text>
</comment>
<dbReference type="HAMAP" id="MF_00001">
    <property type="entry name" value="Asp_carb_tr"/>
    <property type="match status" value="1"/>
</dbReference>
<feature type="binding site" evidence="7">
    <location>
        <position position="57"/>
    </location>
    <ligand>
        <name>carbamoyl phosphate</name>
        <dbReference type="ChEBI" id="CHEBI:58228"/>
    </ligand>
</feature>
<comment type="function">
    <text evidence="5 7">Catalyzes the condensation of carbamoyl phosphate and aspartate to form carbamoyl aspartate and inorganic phosphate, the committed step in the de novo pyrimidine nucleotide biosynthesis pathway.</text>
</comment>
<gene>
    <name evidence="7" type="primary">pyrB</name>
    <name evidence="10" type="ORF">WM2015_371</name>
</gene>
<evidence type="ECO:0000259" key="9">
    <source>
        <dbReference type="Pfam" id="PF02729"/>
    </source>
</evidence>
<organism evidence="10 11">
    <name type="scientific">Wenzhouxiangella marina</name>
    <dbReference type="NCBI Taxonomy" id="1579979"/>
    <lineage>
        <taxon>Bacteria</taxon>
        <taxon>Pseudomonadati</taxon>
        <taxon>Pseudomonadota</taxon>
        <taxon>Gammaproteobacteria</taxon>
        <taxon>Chromatiales</taxon>
        <taxon>Wenzhouxiangellaceae</taxon>
        <taxon>Wenzhouxiangella</taxon>
    </lineage>
</organism>
<dbReference type="Gene3D" id="3.40.50.1370">
    <property type="entry name" value="Aspartate/ornithine carbamoyltransferase"/>
    <property type="match status" value="2"/>
</dbReference>
<comment type="similarity">
    <text evidence="2 7">Belongs to the aspartate/ornithine carbamoyltransferase superfamily. ATCase family.</text>
</comment>
<dbReference type="InterPro" id="IPR006132">
    <property type="entry name" value="Asp/Orn_carbamoyltranf_P-bd"/>
</dbReference>
<comment type="subunit">
    <text evidence="7">Heterododecamer (2C3:3R2) of six catalytic PyrB chains organized as two trimers (C3), and six regulatory PyrI chains organized as three dimers (R2).</text>
</comment>
<feature type="binding site" evidence="7">
    <location>
        <position position="139"/>
    </location>
    <ligand>
        <name>carbamoyl phosphate</name>
        <dbReference type="ChEBI" id="CHEBI:58228"/>
    </ligand>
</feature>
<dbReference type="GO" id="GO:0016597">
    <property type="term" value="F:amino acid binding"/>
    <property type="evidence" value="ECO:0007669"/>
    <property type="project" value="InterPro"/>
</dbReference>
<dbReference type="Pfam" id="PF02729">
    <property type="entry name" value="OTCace_N"/>
    <property type="match status" value="1"/>
</dbReference>
<dbReference type="AlphaFoldDB" id="A0A0K0XSS0"/>
<dbReference type="Proteomes" id="UP000066624">
    <property type="component" value="Chromosome"/>
</dbReference>
<keyword evidence="4 7" id="KW-0665">Pyrimidine biosynthesis</keyword>
<evidence type="ECO:0000313" key="10">
    <source>
        <dbReference type="EMBL" id="AKS40754.1"/>
    </source>
</evidence>
<protein>
    <recommendedName>
        <fullName evidence="7">Aspartate carbamoyltransferase</fullName>
        <ecNumber evidence="7">2.1.3.2</ecNumber>
    </recommendedName>
    <alternativeName>
        <fullName evidence="7">Aspartate transcarbamylase</fullName>
        <shortName evidence="7">ATCase</shortName>
    </alternativeName>
</protein>
<dbReference type="InterPro" id="IPR006130">
    <property type="entry name" value="Asp/Orn_carbamoylTrfase"/>
</dbReference>
<evidence type="ECO:0000256" key="4">
    <source>
        <dbReference type="ARBA" id="ARBA00022975"/>
    </source>
</evidence>
<dbReference type="EMBL" id="CP012154">
    <property type="protein sequence ID" value="AKS40754.1"/>
    <property type="molecule type" value="Genomic_DNA"/>
</dbReference>
<dbReference type="GO" id="GO:0004070">
    <property type="term" value="F:aspartate carbamoyltransferase activity"/>
    <property type="evidence" value="ECO:0007669"/>
    <property type="project" value="UniProtKB-UniRule"/>
</dbReference>
<feature type="binding site" evidence="7">
    <location>
        <position position="84"/>
    </location>
    <ligand>
        <name>L-aspartate</name>
        <dbReference type="ChEBI" id="CHEBI:29991"/>
    </ligand>
</feature>
<dbReference type="PRINTS" id="PR00100">
    <property type="entry name" value="AOTCASE"/>
</dbReference>
<dbReference type="STRING" id="1579979.WM2015_371"/>
<dbReference type="PATRIC" id="fig|1579979.3.peg.375"/>
<accession>A0A0K0XSS0</accession>
<dbReference type="InterPro" id="IPR002082">
    <property type="entry name" value="Asp_carbamoyltransf"/>
</dbReference>
<dbReference type="GO" id="GO:0005829">
    <property type="term" value="C:cytosol"/>
    <property type="evidence" value="ECO:0007669"/>
    <property type="project" value="TreeGrafter"/>
</dbReference>
<evidence type="ECO:0000256" key="5">
    <source>
        <dbReference type="ARBA" id="ARBA00043884"/>
    </source>
</evidence>
<dbReference type="RefSeq" id="WP_049724442.1">
    <property type="nucleotide sequence ID" value="NZ_CP012154.1"/>
</dbReference>